<comment type="similarity">
    <text evidence="1">Belongs to the ROK (NagC/XylR) family.</text>
</comment>
<evidence type="ECO:0000256" key="4">
    <source>
        <dbReference type="ARBA" id="ARBA00022679"/>
    </source>
</evidence>
<dbReference type="InterPro" id="IPR049874">
    <property type="entry name" value="ROK_cs"/>
</dbReference>
<keyword evidence="7" id="KW-0067">ATP-binding</keyword>
<dbReference type="InterPro" id="IPR004654">
    <property type="entry name" value="ROK_glcA"/>
</dbReference>
<gene>
    <name evidence="9" type="ORF">JVW63_09940</name>
</gene>
<keyword evidence="10" id="KW-1185">Reference proteome</keyword>
<dbReference type="RefSeq" id="WP_187997071.1">
    <property type="nucleotide sequence ID" value="NZ_JACEXG010000006.1"/>
</dbReference>
<accession>A0ABS2TH82</accession>
<evidence type="ECO:0000256" key="7">
    <source>
        <dbReference type="ARBA" id="ARBA00022840"/>
    </source>
</evidence>
<dbReference type="Proteomes" id="UP000705983">
    <property type="component" value="Unassembled WGS sequence"/>
</dbReference>
<evidence type="ECO:0000256" key="1">
    <source>
        <dbReference type="ARBA" id="ARBA00006479"/>
    </source>
</evidence>
<evidence type="ECO:0000313" key="9">
    <source>
        <dbReference type="EMBL" id="MBM9434014.1"/>
    </source>
</evidence>
<dbReference type="GO" id="GO:0004340">
    <property type="term" value="F:glucokinase activity"/>
    <property type="evidence" value="ECO:0007669"/>
    <property type="project" value="UniProtKB-EC"/>
</dbReference>
<evidence type="ECO:0000256" key="3">
    <source>
        <dbReference type="ARBA" id="ARBA00014701"/>
    </source>
</evidence>
<dbReference type="NCBIfam" id="TIGR00744">
    <property type="entry name" value="ROK_glcA_fam"/>
    <property type="match status" value="1"/>
</dbReference>
<name>A0ABS2TH82_9ACTO</name>
<organism evidence="9 10">
    <name type="scientific">Flaviflexus equikiangi</name>
    <dbReference type="NCBI Taxonomy" id="2758573"/>
    <lineage>
        <taxon>Bacteria</taxon>
        <taxon>Bacillati</taxon>
        <taxon>Actinomycetota</taxon>
        <taxon>Actinomycetes</taxon>
        <taxon>Actinomycetales</taxon>
        <taxon>Actinomycetaceae</taxon>
        <taxon>Flaviflexus</taxon>
    </lineage>
</organism>
<dbReference type="InterPro" id="IPR043129">
    <property type="entry name" value="ATPase_NBD"/>
</dbReference>
<dbReference type="SUPFAM" id="SSF53067">
    <property type="entry name" value="Actin-like ATPase domain"/>
    <property type="match status" value="1"/>
</dbReference>
<protein>
    <recommendedName>
        <fullName evidence="3">Glucokinase</fullName>
        <ecNumber evidence="2">2.7.1.2</ecNumber>
    </recommendedName>
    <alternativeName>
        <fullName evidence="8">Glucose kinase</fullName>
    </alternativeName>
</protein>
<evidence type="ECO:0000256" key="2">
    <source>
        <dbReference type="ARBA" id="ARBA00012323"/>
    </source>
</evidence>
<dbReference type="InterPro" id="IPR000600">
    <property type="entry name" value="ROK"/>
</dbReference>
<keyword evidence="6" id="KW-0418">Kinase</keyword>
<proteinExistence type="inferred from homology"/>
<comment type="caution">
    <text evidence="9">The sequence shown here is derived from an EMBL/GenBank/DDBJ whole genome shotgun (WGS) entry which is preliminary data.</text>
</comment>
<dbReference type="PANTHER" id="PTHR18964">
    <property type="entry name" value="ROK (REPRESSOR, ORF, KINASE) FAMILY"/>
    <property type="match status" value="1"/>
</dbReference>
<dbReference type="EMBL" id="JAFFJS010000006">
    <property type="protein sequence ID" value="MBM9434014.1"/>
    <property type="molecule type" value="Genomic_DNA"/>
</dbReference>
<dbReference type="PROSITE" id="PS01125">
    <property type="entry name" value="ROK"/>
    <property type="match status" value="1"/>
</dbReference>
<dbReference type="PANTHER" id="PTHR18964:SF173">
    <property type="entry name" value="GLUCOKINASE"/>
    <property type="match status" value="1"/>
</dbReference>
<sequence length="316" mass="32393">MSLSIGIDVGGTKIAAGVVDEAGTMITKIRRPSLASDAASIARTVVDIAQELASEYAAASIGVGAAGFVDKSRRTVSFAPNIAWRDEPLADRLEDATGLPTVIENDANAAAWGEFTFGVASHASSIVFVTLGTGVGGGLIIDGQLLRGTHGFAGEIGHVNLVPDGLQCGCGGRGCWEQYSSGTALVRMARDAAETSPDLAATLLRLVDGDPSRITGYTVMEAARRGCTAAIRCFNEAGRHVGIALADLVSVLDPDMFVLAGGVSEAGSLIRVPAEESFRDQQIGGDYRPTIPIVTAALGNDAGIIGAADLGRRPAA</sequence>
<reference evidence="10" key="1">
    <citation type="submission" date="2021-02" db="EMBL/GenBank/DDBJ databases">
        <title>Leucobacter sp. CX169.</title>
        <authorList>
            <person name="Cheng Y."/>
        </authorList>
    </citation>
    <scope>NUCLEOTIDE SEQUENCE [LARGE SCALE GENOMIC DNA]</scope>
    <source>
        <strain evidence="10">JY899</strain>
    </source>
</reference>
<evidence type="ECO:0000256" key="6">
    <source>
        <dbReference type="ARBA" id="ARBA00022777"/>
    </source>
</evidence>
<evidence type="ECO:0000256" key="8">
    <source>
        <dbReference type="ARBA" id="ARBA00032386"/>
    </source>
</evidence>
<dbReference type="EC" id="2.7.1.2" evidence="2"/>
<keyword evidence="4 9" id="KW-0808">Transferase</keyword>
<evidence type="ECO:0000313" key="10">
    <source>
        <dbReference type="Proteomes" id="UP000705983"/>
    </source>
</evidence>
<evidence type="ECO:0000256" key="5">
    <source>
        <dbReference type="ARBA" id="ARBA00022741"/>
    </source>
</evidence>
<keyword evidence="5" id="KW-0547">Nucleotide-binding</keyword>
<dbReference type="Gene3D" id="3.30.420.40">
    <property type="match status" value="2"/>
</dbReference>
<dbReference type="Pfam" id="PF00480">
    <property type="entry name" value="ROK"/>
    <property type="match status" value="1"/>
</dbReference>